<dbReference type="GO" id="GO:0005829">
    <property type="term" value="C:cytosol"/>
    <property type="evidence" value="ECO:0007669"/>
    <property type="project" value="TreeGrafter"/>
</dbReference>
<evidence type="ECO:0008006" key="5">
    <source>
        <dbReference type="Google" id="ProtNLM"/>
    </source>
</evidence>
<dbReference type="Gene3D" id="1.20.140.30">
    <property type="entry name" value="MOB kinase activator"/>
    <property type="match status" value="1"/>
</dbReference>
<dbReference type="InterPro" id="IPR031100">
    <property type="entry name" value="LOG_fam"/>
</dbReference>
<dbReference type="Gene3D" id="3.40.50.450">
    <property type="match status" value="1"/>
</dbReference>
<accession>A0A815NQ80</accession>
<dbReference type="NCBIfam" id="TIGR00730">
    <property type="entry name" value="Rossman fold protein, TIGR00730 family"/>
    <property type="match status" value="1"/>
</dbReference>
<dbReference type="GO" id="GO:0009691">
    <property type="term" value="P:cytokinin biosynthetic process"/>
    <property type="evidence" value="ECO:0007669"/>
    <property type="project" value="InterPro"/>
</dbReference>
<dbReference type="PANTHER" id="PTHR31223">
    <property type="entry name" value="LOG FAMILY PROTEIN YJL055W"/>
    <property type="match status" value="1"/>
</dbReference>
<feature type="binding site" evidence="1">
    <location>
        <position position="332"/>
    </location>
    <ligand>
        <name>Zn(2+)</name>
        <dbReference type="ChEBI" id="CHEBI:29105"/>
    </ligand>
</feature>
<name>A0A815NQ80_ADIRI</name>
<keyword evidence="1" id="KW-0479">Metal-binding</keyword>
<reference evidence="3" key="1">
    <citation type="submission" date="2021-02" db="EMBL/GenBank/DDBJ databases">
        <authorList>
            <person name="Nowell W R."/>
        </authorList>
    </citation>
    <scope>NUCLEOTIDE SEQUENCE</scope>
</reference>
<dbReference type="Pfam" id="PF03641">
    <property type="entry name" value="Lysine_decarbox"/>
    <property type="match status" value="1"/>
</dbReference>
<feature type="region of interest" description="Disordered" evidence="2">
    <location>
        <begin position="388"/>
        <end position="420"/>
    </location>
</feature>
<dbReference type="InterPro" id="IPR005269">
    <property type="entry name" value="LOG"/>
</dbReference>
<evidence type="ECO:0000256" key="1">
    <source>
        <dbReference type="PIRSR" id="PIRSR605301-1"/>
    </source>
</evidence>
<dbReference type="InterPro" id="IPR005301">
    <property type="entry name" value="MOB_kinase_act_fam"/>
</dbReference>
<evidence type="ECO:0000313" key="3">
    <source>
        <dbReference type="EMBL" id="CAF1436427.1"/>
    </source>
</evidence>
<dbReference type="OrthoDB" id="184876at2759"/>
<evidence type="ECO:0000313" key="4">
    <source>
        <dbReference type="Proteomes" id="UP000663852"/>
    </source>
</evidence>
<dbReference type="AlphaFoldDB" id="A0A815NQ80"/>
<dbReference type="GO" id="GO:0016799">
    <property type="term" value="F:hydrolase activity, hydrolyzing N-glycosyl compounds"/>
    <property type="evidence" value="ECO:0007669"/>
    <property type="project" value="TreeGrafter"/>
</dbReference>
<gene>
    <name evidence="3" type="ORF">EDS130_LOCUS38560</name>
</gene>
<dbReference type="SUPFAM" id="SSF101152">
    <property type="entry name" value="Mob1/phocein"/>
    <property type="match status" value="1"/>
</dbReference>
<protein>
    <recommendedName>
        <fullName evidence="5">Cytokinin riboside 5'-monophosphate phosphoribohydrolase</fullName>
    </recommendedName>
</protein>
<dbReference type="SUPFAM" id="SSF102405">
    <property type="entry name" value="MCP/YpsA-like"/>
    <property type="match status" value="1"/>
</dbReference>
<feature type="binding site" evidence="1">
    <location>
        <position position="337"/>
    </location>
    <ligand>
        <name>Zn(2+)</name>
        <dbReference type="ChEBI" id="CHEBI:29105"/>
    </ligand>
</feature>
<dbReference type="SMART" id="SM01388">
    <property type="entry name" value="Mob1_phocein"/>
    <property type="match status" value="1"/>
</dbReference>
<feature type="binding site" evidence="1">
    <location>
        <position position="255"/>
    </location>
    <ligand>
        <name>Zn(2+)</name>
        <dbReference type="ChEBI" id="CHEBI:29105"/>
    </ligand>
</feature>
<dbReference type="InterPro" id="IPR036703">
    <property type="entry name" value="MOB_kinase_act_sf"/>
</dbReference>
<comment type="caution">
    <text evidence="3">The sequence shown here is derived from an EMBL/GenBank/DDBJ whole genome shotgun (WGS) entry which is preliminary data.</text>
</comment>
<feature type="binding site" evidence="1">
    <location>
        <position position="260"/>
    </location>
    <ligand>
        <name>Zn(2+)</name>
        <dbReference type="ChEBI" id="CHEBI:29105"/>
    </ligand>
</feature>
<dbReference type="Pfam" id="PF03637">
    <property type="entry name" value="Mob1_phocein"/>
    <property type="match status" value="1"/>
</dbReference>
<dbReference type="Proteomes" id="UP000663852">
    <property type="component" value="Unassembled WGS sequence"/>
</dbReference>
<dbReference type="PANTHER" id="PTHR31223:SF70">
    <property type="entry name" value="LOG FAMILY PROTEIN YJL055W"/>
    <property type="match status" value="1"/>
</dbReference>
<sequence length="420" mass="47575">MTSKRVCVYCASSDASDEKFLLAGRQLGEGLARLNITVVYGGAQCGVMGAVADGALSAQGKVIGWIPTFMKTEILHPGLTEVHEVESMHIRKHGMMTNSDALIALPGGPGTIEELMEAITWRRLKLIDVPIFIINLDGYYDPLLELFENMRKARFIIEDTDMTDLQINTKLPLRRNRPGTKAAEWCHWPEETSENMDSLYHIQQYIQQSIRRNPSDIDFILQAPDQQDEGVWKYEHLRQFCLELNDLTVLLQKECLPETCSQMTATEQWIFLCAAHKNPKECPAIDYTRHTLDGAASLLNSNKYFPSRISIKETSIAKLGSVCRRIYRIFSHAYYHHRTLYDEFEDRTHLCRRFTVFALRYGLIPKDNLIVPINGVNQDVTTIMQQQTSPVKSVPVQSLKDNDSPPSPVIPSTAAIESDA</sequence>
<proteinExistence type="predicted"/>
<dbReference type="EMBL" id="CAJNOJ010000405">
    <property type="protein sequence ID" value="CAF1436427.1"/>
    <property type="molecule type" value="Genomic_DNA"/>
</dbReference>
<evidence type="ECO:0000256" key="2">
    <source>
        <dbReference type="SAM" id="MobiDB-lite"/>
    </source>
</evidence>
<keyword evidence="1" id="KW-0862">Zinc</keyword>
<organism evidence="3 4">
    <name type="scientific">Adineta ricciae</name>
    <name type="common">Rotifer</name>
    <dbReference type="NCBI Taxonomy" id="249248"/>
    <lineage>
        <taxon>Eukaryota</taxon>
        <taxon>Metazoa</taxon>
        <taxon>Spiralia</taxon>
        <taxon>Gnathifera</taxon>
        <taxon>Rotifera</taxon>
        <taxon>Eurotatoria</taxon>
        <taxon>Bdelloidea</taxon>
        <taxon>Adinetida</taxon>
        <taxon>Adinetidae</taxon>
        <taxon>Adineta</taxon>
    </lineage>
</organism>